<organism evidence="3 4">
    <name type="scientific">Corynespora cassiicola Philippines</name>
    <dbReference type="NCBI Taxonomy" id="1448308"/>
    <lineage>
        <taxon>Eukaryota</taxon>
        <taxon>Fungi</taxon>
        <taxon>Dikarya</taxon>
        <taxon>Ascomycota</taxon>
        <taxon>Pezizomycotina</taxon>
        <taxon>Dothideomycetes</taxon>
        <taxon>Pleosporomycetidae</taxon>
        <taxon>Pleosporales</taxon>
        <taxon>Corynesporascaceae</taxon>
        <taxon>Corynespora</taxon>
    </lineage>
</organism>
<feature type="compositionally biased region" description="Basic and acidic residues" evidence="1">
    <location>
        <begin position="24"/>
        <end position="37"/>
    </location>
</feature>
<keyword evidence="2" id="KW-1133">Transmembrane helix</keyword>
<name>A0A2T2P2U9_CORCC</name>
<dbReference type="EMBL" id="KZ678130">
    <property type="protein sequence ID" value="PSN72007.1"/>
    <property type="molecule type" value="Genomic_DNA"/>
</dbReference>
<keyword evidence="2" id="KW-0472">Membrane</keyword>
<evidence type="ECO:0000256" key="1">
    <source>
        <dbReference type="SAM" id="MobiDB-lite"/>
    </source>
</evidence>
<proteinExistence type="predicted"/>
<dbReference type="AlphaFoldDB" id="A0A2T2P2U9"/>
<feature type="transmembrane region" description="Helical" evidence="2">
    <location>
        <begin position="134"/>
        <end position="155"/>
    </location>
</feature>
<dbReference type="Proteomes" id="UP000240883">
    <property type="component" value="Unassembled WGS sequence"/>
</dbReference>
<sequence>MRSGSHTQSSSAQAGAGRPMRQGAKRDPDTEAGPEKRRITRWQALCMPSAAPSPDSPAGPLAGIPRPALPADRHRAPSACLFAGPLAKRRPSQPLREAHARGPPSRASLRAWLLDCLRRVAAAAADAAGSQMCALLRFVLGSAVLLLLLLLLLLLPGCQPTAARPPARPPARLRASESAWVHARAA</sequence>
<keyword evidence="4" id="KW-1185">Reference proteome</keyword>
<gene>
    <name evidence="3" type="ORF">BS50DRAFT_583610</name>
</gene>
<accession>A0A2T2P2U9</accession>
<reference evidence="3 4" key="1">
    <citation type="journal article" date="2018" name="Front. Microbiol.">
        <title>Genome-Wide Analysis of Corynespora cassiicola Leaf Fall Disease Putative Effectors.</title>
        <authorList>
            <person name="Lopez D."/>
            <person name="Ribeiro S."/>
            <person name="Label P."/>
            <person name="Fumanal B."/>
            <person name="Venisse J.S."/>
            <person name="Kohler A."/>
            <person name="de Oliveira R.R."/>
            <person name="Labutti K."/>
            <person name="Lipzen A."/>
            <person name="Lail K."/>
            <person name="Bauer D."/>
            <person name="Ohm R.A."/>
            <person name="Barry K.W."/>
            <person name="Spatafora J."/>
            <person name="Grigoriev I.V."/>
            <person name="Martin F.M."/>
            <person name="Pujade-Renaud V."/>
        </authorList>
    </citation>
    <scope>NUCLEOTIDE SEQUENCE [LARGE SCALE GENOMIC DNA]</scope>
    <source>
        <strain evidence="3 4">Philippines</strain>
    </source>
</reference>
<keyword evidence="2" id="KW-0812">Transmembrane</keyword>
<feature type="region of interest" description="Disordered" evidence="1">
    <location>
        <begin position="1"/>
        <end position="69"/>
    </location>
</feature>
<protein>
    <submittedName>
        <fullName evidence="3">Uncharacterized protein</fullName>
    </submittedName>
</protein>
<feature type="compositionally biased region" description="Polar residues" evidence="1">
    <location>
        <begin position="1"/>
        <end position="13"/>
    </location>
</feature>
<evidence type="ECO:0000256" key="2">
    <source>
        <dbReference type="SAM" id="Phobius"/>
    </source>
</evidence>
<feature type="compositionally biased region" description="Low complexity" evidence="1">
    <location>
        <begin position="48"/>
        <end position="60"/>
    </location>
</feature>
<evidence type="ECO:0000313" key="3">
    <source>
        <dbReference type="EMBL" id="PSN72007.1"/>
    </source>
</evidence>
<evidence type="ECO:0000313" key="4">
    <source>
        <dbReference type="Proteomes" id="UP000240883"/>
    </source>
</evidence>